<evidence type="ECO:0000256" key="1">
    <source>
        <dbReference type="ARBA" id="ARBA00022737"/>
    </source>
</evidence>
<dbReference type="Gene3D" id="1.25.40.10">
    <property type="entry name" value="Tetratricopeptide repeat domain"/>
    <property type="match status" value="4"/>
</dbReference>
<feature type="repeat" description="TPR" evidence="3">
    <location>
        <begin position="47"/>
        <end position="80"/>
    </location>
</feature>
<dbReference type="PANTHER" id="PTHR44858">
    <property type="entry name" value="TETRATRICOPEPTIDE REPEAT PROTEIN 6"/>
    <property type="match status" value="1"/>
</dbReference>
<dbReference type="SMART" id="SM00028">
    <property type="entry name" value="TPR"/>
    <property type="match status" value="8"/>
</dbReference>
<gene>
    <name evidence="4" type="ORF">V0288_24365</name>
</gene>
<keyword evidence="2 3" id="KW-0802">TPR repeat</keyword>
<evidence type="ECO:0000313" key="5">
    <source>
        <dbReference type="Proteomes" id="UP001328733"/>
    </source>
</evidence>
<dbReference type="PROSITE" id="PS50005">
    <property type="entry name" value="TPR"/>
    <property type="match status" value="6"/>
</dbReference>
<evidence type="ECO:0000256" key="3">
    <source>
        <dbReference type="PROSITE-ProRule" id="PRU00339"/>
    </source>
</evidence>
<dbReference type="SUPFAM" id="SSF48452">
    <property type="entry name" value="TPR-like"/>
    <property type="match status" value="1"/>
</dbReference>
<proteinExistence type="predicted"/>
<feature type="repeat" description="TPR" evidence="3">
    <location>
        <begin position="81"/>
        <end position="114"/>
    </location>
</feature>
<dbReference type="Pfam" id="PF00515">
    <property type="entry name" value="TPR_1"/>
    <property type="match status" value="1"/>
</dbReference>
<dbReference type="PROSITE" id="PS50293">
    <property type="entry name" value="TPR_REGION"/>
    <property type="match status" value="2"/>
</dbReference>
<dbReference type="InterPro" id="IPR050498">
    <property type="entry name" value="Ycf3"/>
</dbReference>
<reference evidence="4 5" key="1">
    <citation type="submission" date="2024-01" db="EMBL/GenBank/DDBJ databases">
        <title>Genomic insights into the taxonomy and metabolism of the cyanobacterium Pannus brasiliensis CCIBt3594.</title>
        <authorList>
            <person name="Machado M."/>
            <person name="Botero N.B."/>
            <person name="Andreote A.P.D."/>
            <person name="Feitosa A.M.T."/>
            <person name="Popin R."/>
            <person name="Sivonen K."/>
            <person name="Fiore M.F."/>
        </authorList>
    </citation>
    <scope>NUCLEOTIDE SEQUENCE [LARGE SCALE GENOMIC DNA]</scope>
    <source>
        <strain evidence="4 5">CCIBt3594</strain>
    </source>
</reference>
<feature type="repeat" description="TPR" evidence="3">
    <location>
        <begin position="245"/>
        <end position="278"/>
    </location>
</feature>
<comment type="caution">
    <text evidence="4">The sequence shown here is derived from an EMBL/GenBank/DDBJ whole genome shotgun (WGS) entry which is preliminary data.</text>
</comment>
<dbReference type="InterPro" id="IPR019734">
    <property type="entry name" value="TPR_rpt"/>
</dbReference>
<dbReference type="Pfam" id="PF13181">
    <property type="entry name" value="TPR_8"/>
    <property type="match status" value="2"/>
</dbReference>
<dbReference type="InterPro" id="IPR011990">
    <property type="entry name" value="TPR-like_helical_dom_sf"/>
</dbReference>
<dbReference type="EMBL" id="JBAFSM010000086">
    <property type="protein sequence ID" value="MEG3440284.1"/>
    <property type="molecule type" value="Genomic_DNA"/>
</dbReference>
<dbReference type="AlphaFoldDB" id="A0AAW9QY92"/>
<feature type="repeat" description="TPR" evidence="3">
    <location>
        <begin position="279"/>
        <end position="312"/>
    </location>
</feature>
<feature type="repeat" description="TPR" evidence="3">
    <location>
        <begin position="313"/>
        <end position="346"/>
    </location>
</feature>
<keyword evidence="5" id="KW-1185">Reference proteome</keyword>
<accession>A0AAW9QY92</accession>
<feature type="repeat" description="TPR" evidence="3">
    <location>
        <begin position="115"/>
        <end position="148"/>
    </location>
</feature>
<evidence type="ECO:0000256" key="2">
    <source>
        <dbReference type="ARBA" id="ARBA00022803"/>
    </source>
</evidence>
<dbReference type="Pfam" id="PF13371">
    <property type="entry name" value="TPR_9"/>
    <property type="match status" value="1"/>
</dbReference>
<evidence type="ECO:0000313" key="4">
    <source>
        <dbReference type="EMBL" id="MEG3440284.1"/>
    </source>
</evidence>
<keyword evidence="1" id="KW-0677">Repeat</keyword>
<dbReference type="PANTHER" id="PTHR44858:SF1">
    <property type="entry name" value="UDP-N-ACETYLGLUCOSAMINE--PEPTIDE N-ACETYLGLUCOSAMINYLTRANSFERASE SPINDLY-RELATED"/>
    <property type="match status" value="1"/>
</dbReference>
<organism evidence="4 5">
    <name type="scientific">Pannus brasiliensis CCIBt3594</name>
    <dbReference type="NCBI Taxonomy" id="1427578"/>
    <lineage>
        <taxon>Bacteria</taxon>
        <taxon>Bacillati</taxon>
        <taxon>Cyanobacteriota</taxon>
        <taxon>Cyanophyceae</taxon>
        <taxon>Oscillatoriophycideae</taxon>
        <taxon>Chroococcales</taxon>
        <taxon>Microcystaceae</taxon>
        <taxon>Pannus</taxon>
    </lineage>
</organism>
<sequence length="426" mass="50090">MSENDRDMILSNKQSISKYSSDIVKKGLELAKKLDVVDSSYSLKIDAEEYYQIGLEHKQKENYQDAIENFSKALYLEPDHYFAYIERGEIYGKIGEKRQAIEDYTQAFNIHSGDYFARLARGNLFLEIGEFKRAISDYNSAIEVDEYEFRDEEIYIKRGFAYSLIDEETEAISNFAIGMTLSDYFSEVAFEDVRELLKNNQPPDKIQQITYLFMLAKAGFYYVQKDFEESIEIYTNIIHENFRVDEAYNNRGIARLALGDIQGAIEDYNRSININANNIQPYINRGSAYLNLEKLQEALVDFERVVKLDPNSAQSYFNRGLVKQKQQRLQEALADFDIALKQDPEHIYSWFHKGWLYSFLYGYFIALECFEKAKKINREKTLEYYYEFSDSIKHNLKQNLTDQIHDQFAFDFLTATIKWIGEFLNQ</sequence>
<name>A0AAW9QY92_9CHRO</name>
<protein>
    <submittedName>
        <fullName evidence="4">Tetratricopeptide repeat protein</fullName>
    </submittedName>
</protein>
<dbReference type="RefSeq" id="WP_332867753.1">
    <property type="nucleotide sequence ID" value="NZ_JBAFSM010000086.1"/>
</dbReference>
<dbReference type="Proteomes" id="UP001328733">
    <property type="component" value="Unassembled WGS sequence"/>
</dbReference>